<reference evidence="2" key="1">
    <citation type="submission" date="2020-03" db="EMBL/GenBank/DDBJ databases">
        <authorList>
            <person name="Weist P."/>
        </authorList>
    </citation>
    <scope>NUCLEOTIDE SEQUENCE</scope>
</reference>
<dbReference type="AlphaFoldDB" id="A0A9N7UJZ5"/>
<proteinExistence type="predicted"/>
<name>A0A9N7UJZ5_PLEPL</name>
<evidence type="ECO:0000256" key="1">
    <source>
        <dbReference type="SAM" id="MobiDB-lite"/>
    </source>
</evidence>
<evidence type="ECO:0000313" key="3">
    <source>
        <dbReference type="Proteomes" id="UP001153269"/>
    </source>
</evidence>
<protein>
    <submittedName>
        <fullName evidence="2">Uncharacterized protein</fullName>
    </submittedName>
</protein>
<sequence length="99" mass="10774">MLFSAVAVKKARAVISAQNTFNLHGRFPQTENATSDVMASGSVRTRTSVAPSTANLPGRNTRRQAGSVLTSQRNTLVSRGPRLPQVKRRFPPPGVRNFK</sequence>
<feature type="compositionally biased region" description="Polar residues" evidence="1">
    <location>
        <begin position="32"/>
        <end position="55"/>
    </location>
</feature>
<keyword evidence="3" id="KW-1185">Reference proteome</keyword>
<dbReference type="Proteomes" id="UP001153269">
    <property type="component" value="Unassembled WGS sequence"/>
</dbReference>
<evidence type="ECO:0000313" key="2">
    <source>
        <dbReference type="EMBL" id="CAB1431872.1"/>
    </source>
</evidence>
<comment type="caution">
    <text evidence="2">The sequence shown here is derived from an EMBL/GenBank/DDBJ whole genome shotgun (WGS) entry which is preliminary data.</text>
</comment>
<dbReference type="EMBL" id="CADEAL010001380">
    <property type="protein sequence ID" value="CAB1431872.1"/>
    <property type="molecule type" value="Genomic_DNA"/>
</dbReference>
<gene>
    <name evidence="2" type="ORF">PLEPLA_LOCUS19929</name>
</gene>
<feature type="region of interest" description="Disordered" evidence="1">
    <location>
        <begin position="32"/>
        <end position="99"/>
    </location>
</feature>
<organism evidence="2 3">
    <name type="scientific">Pleuronectes platessa</name>
    <name type="common">European plaice</name>
    <dbReference type="NCBI Taxonomy" id="8262"/>
    <lineage>
        <taxon>Eukaryota</taxon>
        <taxon>Metazoa</taxon>
        <taxon>Chordata</taxon>
        <taxon>Craniata</taxon>
        <taxon>Vertebrata</taxon>
        <taxon>Euteleostomi</taxon>
        <taxon>Actinopterygii</taxon>
        <taxon>Neopterygii</taxon>
        <taxon>Teleostei</taxon>
        <taxon>Neoteleostei</taxon>
        <taxon>Acanthomorphata</taxon>
        <taxon>Carangaria</taxon>
        <taxon>Pleuronectiformes</taxon>
        <taxon>Pleuronectoidei</taxon>
        <taxon>Pleuronectidae</taxon>
        <taxon>Pleuronectes</taxon>
    </lineage>
</organism>
<feature type="compositionally biased region" description="Polar residues" evidence="1">
    <location>
        <begin position="63"/>
        <end position="77"/>
    </location>
</feature>
<accession>A0A9N7UJZ5</accession>